<dbReference type="EMBL" id="JAFMYV010000003">
    <property type="protein sequence ID" value="MBO0936592.1"/>
    <property type="molecule type" value="Genomic_DNA"/>
</dbReference>
<evidence type="ECO:0000313" key="2">
    <source>
        <dbReference type="Proteomes" id="UP000664034"/>
    </source>
</evidence>
<gene>
    <name evidence="1" type="ORF">J2I47_08565</name>
</gene>
<protein>
    <submittedName>
        <fullName evidence="1">Uncharacterized protein</fullName>
    </submittedName>
</protein>
<sequence>MDIYTILSLFLISTSSIAQNHEVVQVLQPQQFYLNGGNRAMMGGKSRVAIAVTLPQNTVEWYYTFSAFHSPEQAAQASQQYSLFSNLVNTLDQVGIASLSTKLMRPTGAEVCDVFLLPENERLHFINKDDNSLLGSGSGFRWYDIASRQNFVSGVVPVKQANLQEGIFYLGIRNPSAMSGIYINIEVNAVVRKEQENVASGFSISNDTNVPVVVQYSTNGISWQQMSLVSSAMYADNYIKIPLSIRINSLCKGLITYNIQRAGKYTIRYSQGCLEILAL</sequence>
<dbReference type="AlphaFoldDB" id="A0A939K0Y6"/>
<organism evidence="1 2">
    <name type="scientific">Fibrella rubiginis</name>
    <dbReference type="NCBI Taxonomy" id="2817060"/>
    <lineage>
        <taxon>Bacteria</taxon>
        <taxon>Pseudomonadati</taxon>
        <taxon>Bacteroidota</taxon>
        <taxon>Cytophagia</taxon>
        <taxon>Cytophagales</taxon>
        <taxon>Spirosomataceae</taxon>
        <taxon>Fibrella</taxon>
    </lineage>
</organism>
<dbReference type="RefSeq" id="WP_207364146.1">
    <property type="nucleotide sequence ID" value="NZ_JAFMYV010000003.1"/>
</dbReference>
<evidence type="ECO:0000313" key="1">
    <source>
        <dbReference type="EMBL" id="MBO0936592.1"/>
    </source>
</evidence>
<accession>A0A939K0Y6</accession>
<keyword evidence="2" id="KW-1185">Reference proteome</keyword>
<reference evidence="1" key="1">
    <citation type="submission" date="2021-03" db="EMBL/GenBank/DDBJ databases">
        <title>Fibrella sp. HMF5335 genome sequencing and assembly.</title>
        <authorList>
            <person name="Kang H."/>
            <person name="Kim H."/>
            <person name="Bae S."/>
            <person name="Joh K."/>
        </authorList>
    </citation>
    <scope>NUCLEOTIDE SEQUENCE</scope>
    <source>
        <strain evidence="1">HMF5335</strain>
    </source>
</reference>
<comment type="caution">
    <text evidence="1">The sequence shown here is derived from an EMBL/GenBank/DDBJ whole genome shotgun (WGS) entry which is preliminary data.</text>
</comment>
<proteinExistence type="predicted"/>
<dbReference type="Proteomes" id="UP000664034">
    <property type="component" value="Unassembled WGS sequence"/>
</dbReference>
<name>A0A939K0Y6_9BACT</name>